<keyword evidence="4 6" id="KW-0503">Monooxygenase</keyword>
<accession>A0A9N9S306</accession>
<evidence type="ECO:0000256" key="2">
    <source>
        <dbReference type="ARBA" id="ARBA00022723"/>
    </source>
</evidence>
<keyword evidence="6" id="KW-0560">Oxidoreductase</keyword>
<dbReference type="PRINTS" id="PR00463">
    <property type="entry name" value="EP450I"/>
</dbReference>
<keyword evidence="2 5" id="KW-0479">Metal-binding</keyword>
<dbReference type="OrthoDB" id="1055148at2759"/>
<name>A0A9N9S306_9DIPT</name>
<dbReference type="InterPro" id="IPR050182">
    <property type="entry name" value="Cytochrome_P450_fam2"/>
</dbReference>
<evidence type="ECO:0000256" key="4">
    <source>
        <dbReference type="ARBA" id="ARBA00023033"/>
    </source>
</evidence>
<dbReference type="PROSITE" id="PS00086">
    <property type="entry name" value="CYTOCHROME_P450"/>
    <property type="match status" value="1"/>
</dbReference>
<dbReference type="GO" id="GO:0005506">
    <property type="term" value="F:iron ion binding"/>
    <property type="evidence" value="ECO:0007669"/>
    <property type="project" value="InterPro"/>
</dbReference>
<dbReference type="Gene3D" id="1.10.630.10">
    <property type="entry name" value="Cytochrome P450"/>
    <property type="match status" value="1"/>
</dbReference>
<dbReference type="GO" id="GO:0020037">
    <property type="term" value="F:heme binding"/>
    <property type="evidence" value="ECO:0007669"/>
    <property type="project" value="InterPro"/>
</dbReference>
<sequence>MLQNSYIFNILKKEFEHDIQKSLLVFCCALLVVSILQYIVKNILEISKLPPGPLGIWPFGILRFIGHEKHKSLMKLASTYGPLFSCKLGQQLYVVISDYKMIREIFKKESMTGRPKTPLYEVLNGAGVINAEGLLWKDQRRFLHEKLRRFGMTHFSNNNNKLQNMITNEISDLLSHLKNETKTPLDLEPYFAVSVSNVVCSLLMSVRFTRDDPKFIRFNTMIEEGMRLFGKIQFSDYIPMTKYLPTFQAAKSQIADNRKEMFEFYREVIDEHRRTFDRNNIRDLVDFYLLEIEIAKESGTEDQLFNGREHDEQIMQVMGDLFSAGMETIKTTLLWLIVFMLRNPNAKKQVQDELDSVIGRQRMPKYSDLQYLPHTESTIYEVLRISSIVPLATTHSPLIDEELNGFKIPAGSHVVPLINSVHMDPKLWDSPNDFNPTRFINDEGKVQKPEYFIPFGVGRRMCLGDVLARMELFLFFSSIMHCFDIALPKGSEEPSLNGNPGVTIHPDNFMVCLKERPLDPITTDDQTPLRPFGSN</sequence>
<keyword evidence="5 6" id="KW-0349">Heme</keyword>
<organism evidence="8 9">
    <name type="scientific">Chironomus riparius</name>
    <dbReference type="NCBI Taxonomy" id="315576"/>
    <lineage>
        <taxon>Eukaryota</taxon>
        <taxon>Metazoa</taxon>
        <taxon>Ecdysozoa</taxon>
        <taxon>Arthropoda</taxon>
        <taxon>Hexapoda</taxon>
        <taxon>Insecta</taxon>
        <taxon>Pterygota</taxon>
        <taxon>Neoptera</taxon>
        <taxon>Endopterygota</taxon>
        <taxon>Diptera</taxon>
        <taxon>Nematocera</taxon>
        <taxon>Chironomoidea</taxon>
        <taxon>Chironomidae</taxon>
        <taxon>Chironominae</taxon>
        <taxon>Chironomus</taxon>
    </lineage>
</organism>
<dbReference type="InterPro" id="IPR036396">
    <property type="entry name" value="Cyt_P450_sf"/>
</dbReference>
<comment type="cofactor">
    <cofactor evidence="5">
        <name>heme</name>
        <dbReference type="ChEBI" id="CHEBI:30413"/>
    </cofactor>
</comment>
<evidence type="ECO:0000256" key="1">
    <source>
        <dbReference type="ARBA" id="ARBA00010617"/>
    </source>
</evidence>
<keyword evidence="9" id="KW-1185">Reference proteome</keyword>
<gene>
    <name evidence="8" type="ORF">CHIRRI_LOCUS12035</name>
</gene>
<dbReference type="PRINTS" id="PR00385">
    <property type="entry name" value="P450"/>
</dbReference>
<comment type="similarity">
    <text evidence="1 6">Belongs to the cytochrome P450 family.</text>
</comment>
<dbReference type="PANTHER" id="PTHR24300">
    <property type="entry name" value="CYTOCHROME P450 508A4-RELATED"/>
    <property type="match status" value="1"/>
</dbReference>
<protein>
    <recommendedName>
        <fullName evidence="10">Cytochrome P450</fullName>
    </recommendedName>
</protein>
<dbReference type="GO" id="GO:0016712">
    <property type="term" value="F:oxidoreductase activity, acting on paired donors, with incorporation or reduction of molecular oxygen, reduced flavin or flavoprotein as one donor, and incorporation of one atom of oxygen"/>
    <property type="evidence" value="ECO:0007669"/>
    <property type="project" value="TreeGrafter"/>
</dbReference>
<dbReference type="InterPro" id="IPR001128">
    <property type="entry name" value="Cyt_P450"/>
</dbReference>
<keyword evidence="7" id="KW-0812">Transmembrane</keyword>
<evidence type="ECO:0000256" key="3">
    <source>
        <dbReference type="ARBA" id="ARBA00023004"/>
    </source>
</evidence>
<dbReference type="SUPFAM" id="SSF48264">
    <property type="entry name" value="Cytochrome P450"/>
    <property type="match status" value="1"/>
</dbReference>
<dbReference type="GO" id="GO:0008395">
    <property type="term" value="F:steroid hydroxylase activity"/>
    <property type="evidence" value="ECO:0007669"/>
    <property type="project" value="TreeGrafter"/>
</dbReference>
<dbReference type="GO" id="GO:0006082">
    <property type="term" value="P:organic acid metabolic process"/>
    <property type="evidence" value="ECO:0007669"/>
    <property type="project" value="TreeGrafter"/>
</dbReference>
<feature type="binding site" description="axial binding residue" evidence="5">
    <location>
        <position position="462"/>
    </location>
    <ligand>
        <name>heme</name>
        <dbReference type="ChEBI" id="CHEBI:30413"/>
    </ligand>
    <ligandPart>
        <name>Fe</name>
        <dbReference type="ChEBI" id="CHEBI:18248"/>
    </ligandPart>
</feature>
<keyword evidence="7" id="KW-0472">Membrane</keyword>
<keyword evidence="3 5" id="KW-0408">Iron</keyword>
<evidence type="ECO:0000313" key="9">
    <source>
        <dbReference type="Proteomes" id="UP001153620"/>
    </source>
</evidence>
<dbReference type="InterPro" id="IPR017972">
    <property type="entry name" value="Cyt_P450_CS"/>
</dbReference>
<evidence type="ECO:0000256" key="6">
    <source>
        <dbReference type="RuleBase" id="RU000461"/>
    </source>
</evidence>
<dbReference type="FunFam" id="1.10.630.10:FF:000070">
    <property type="entry name" value="cytochrome P450 18a1"/>
    <property type="match status" value="1"/>
</dbReference>
<dbReference type="AlphaFoldDB" id="A0A9N9S306"/>
<dbReference type="EMBL" id="OU895879">
    <property type="protein sequence ID" value="CAG9809207.1"/>
    <property type="molecule type" value="Genomic_DNA"/>
</dbReference>
<reference evidence="8" key="1">
    <citation type="submission" date="2022-01" db="EMBL/GenBank/DDBJ databases">
        <authorList>
            <person name="King R."/>
        </authorList>
    </citation>
    <scope>NUCLEOTIDE SEQUENCE</scope>
</reference>
<evidence type="ECO:0000256" key="7">
    <source>
        <dbReference type="SAM" id="Phobius"/>
    </source>
</evidence>
<dbReference type="PANTHER" id="PTHR24300:SF413">
    <property type="entry name" value="CYTOCHROME P450 18A1"/>
    <property type="match status" value="1"/>
</dbReference>
<proteinExistence type="inferred from homology"/>
<keyword evidence="7" id="KW-1133">Transmembrane helix</keyword>
<dbReference type="Proteomes" id="UP001153620">
    <property type="component" value="Chromosome 3"/>
</dbReference>
<reference evidence="8" key="2">
    <citation type="submission" date="2022-10" db="EMBL/GenBank/DDBJ databases">
        <authorList>
            <consortium name="ENA_rothamsted_submissions"/>
            <consortium name="culmorum"/>
            <person name="King R."/>
        </authorList>
    </citation>
    <scope>NUCLEOTIDE SEQUENCE</scope>
</reference>
<dbReference type="GO" id="GO:0006805">
    <property type="term" value="P:xenobiotic metabolic process"/>
    <property type="evidence" value="ECO:0007669"/>
    <property type="project" value="TreeGrafter"/>
</dbReference>
<evidence type="ECO:0000256" key="5">
    <source>
        <dbReference type="PIRSR" id="PIRSR602401-1"/>
    </source>
</evidence>
<dbReference type="InterPro" id="IPR002401">
    <property type="entry name" value="Cyt_P450_E_grp-I"/>
</dbReference>
<evidence type="ECO:0008006" key="10">
    <source>
        <dbReference type="Google" id="ProtNLM"/>
    </source>
</evidence>
<dbReference type="Pfam" id="PF00067">
    <property type="entry name" value="p450"/>
    <property type="match status" value="1"/>
</dbReference>
<evidence type="ECO:0000313" key="8">
    <source>
        <dbReference type="EMBL" id="CAG9809207.1"/>
    </source>
</evidence>
<feature type="transmembrane region" description="Helical" evidence="7">
    <location>
        <begin position="21"/>
        <end position="40"/>
    </location>
</feature>
<dbReference type="GO" id="GO:0005737">
    <property type="term" value="C:cytoplasm"/>
    <property type="evidence" value="ECO:0007669"/>
    <property type="project" value="TreeGrafter"/>
</dbReference>